<feature type="domain" description="Ig-like" evidence="3">
    <location>
        <begin position="51"/>
        <end position="144"/>
    </location>
</feature>
<reference evidence="4" key="1">
    <citation type="journal article" date="2021" name="Cell">
        <title>Tracing the genetic footprints of vertebrate landing in non-teleost ray-finned fishes.</title>
        <authorList>
            <person name="Bi X."/>
            <person name="Wang K."/>
            <person name="Yang L."/>
            <person name="Pan H."/>
            <person name="Jiang H."/>
            <person name="Wei Q."/>
            <person name="Fang M."/>
            <person name="Yu H."/>
            <person name="Zhu C."/>
            <person name="Cai Y."/>
            <person name="He Y."/>
            <person name="Gan X."/>
            <person name="Zeng H."/>
            <person name="Yu D."/>
            <person name="Zhu Y."/>
            <person name="Jiang H."/>
            <person name="Qiu Q."/>
            <person name="Yang H."/>
            <person name="Zhang Y.E."/>
            <person name="Wang W."/>
            <person name="Zhu M."/>
            <person name="He S."/>
            <person name="Zhang G."/>
        </authorList>
    </citation>
    <scope>NUCLEOTIDE SEQUENCE</scope>
    <source>
        <strain evidence="4">Bchr_001</strain>
    </source>
</reference>
<dbReference type="PANTHER" id="PTHR45080:SF8">
    <property type="entry name" value="IG-LIKE DOMAIN-CONTAINING PROTEIN"/>
    <property type="match status" value="1"/>
</dbReference>
<keyword evidence="2" id="KW-1015">Disulfide bond</keyword>
<comment type="caution">
    <text evidence="4">The sequence shown here is derived from an EMBL/GenBank/DDBJ whole genome shotgun (WGS) entry which is preliminary data.</text>
</comment>
<evidence type="ECO:0000313" key="4">
    <source>
        <dbReference type="EMBL" id="MBN3289626.1"/>
    </source>
</evidence>
<dbReference type="SMART" id="SM00408">
    <property type="entry name" value="IGc2"/>
    <property type="match status" value="1"/>
</dbReference>
<evidence type="ECO:0000259" key="3">
    <source>
        <dbReference type="PROSITE" id="PS50835"/>
    </source>
</evidence>
<dbReference type="Proteomes" id="UP001166052">
    <property type="component" value="Unassembled WGS sequence"/>
</dbReference>
<dbReference type="InterPro" id="IPR050958">
    <property type="entry name" value="Cell_Adh-Cytoskel_Orgn"/>
</dbReference>
<name>A0ABS2YU91_POLSE</name>
<dbReference type="EMBL" id="JAAWVN010003808">
    <property type="protein sequence ID" value="MBN3289626.1"/>
    <property type="molecule type" value="Genomic_DNA"/>
</dbReference>
<dbReference type="PROSITE" id="PS50835">
    <property type="entry name" value="IG_LIKE"/>
    <property type="match status" value="1"/>
</dbReference>
<feature type="non-terminal residue" evidence="4">
    <location>
        <position position="1"/>
    </location>
</feature>
<evidence type="ECO:0000256" key="2">
    <source>
        <dbReference type="ARBA" id="ARBA00023157"/>
    </source>
</evidence>
<dbReference type="SUPFAM" id="SSF48726">
    <property type="entry name" value="Immunoglobulin"/>
    <property type="match status" value="2"/>
</dbReference>
<keyword evidence="5" id="KW-1185">Reference proteome</keyword>
<dbReference type="InterPro" id="IPR013783">
    <property type="entry name" value="Ig-like_fold"/>
</dbReference>
<dbReference type="Pfam" id="PF07679">
    <property type="entry name" value="I-set"/>
    <property type="match status" value="1"/>
</dbReference>
<dbReference type="SMART" id="SM00409">
    <property type="entry name" value="IG"/>
    <property type="match status" value="1"/>
</dbReference>
<dbReference type="InterPro" id="IPR013098">
    <property type="entry name" value="Ig_I-set"/>
</dbReference>
<evidence type="ECO:0000313" key="5">
    <source>
        <dbReference type="Proteomes" id="UP001166052"/>
    </source>
</evidence>
<organism evidence="4 5">
    <name type="scientific">Polypterus senegalus</name>
    <name type="common">Senegal bichir</name>
    <dbReference type="NCBI Taxonomy" id="55291"/>
    <lineage>
        <taxon>Eukaryota</taxon>
        <taxon>Metazoa</taxon>
        <taxon>Chordata</taxon>
        <taxon>Craniata</taxon>
        <taxon>Vertebrata</taxon>
        <taxon>Euteleostomi</taxon>
        <taxon>Actinopterygii</taxon>
        <taxon>Polypteriformes</taxon>
        <taxon>Polypteridae</taxon>
        <taxon>Polypterus</taxon>
    </lineage>
</organism>
<dbReference type="InterPro" id="IPR003599">
    <property type="entry name" value="Ig_sub"/>
</dbReference>
<dbReference type="Gene3D" id="2.60.40.10">
    <property type="entry name" value="Immunoglobulins"/>
    <property type="match status" value="1"/>
</dbReference>
<gene>
    <name evidence="4" type="primary">Lsamp</name>
    <name evidence="4" type="ORF">GTO92_0015539</name>
</gene>
<dbReference type="PANTHER" id="PTHR45080">
    <property type="entry name" value="CONTACTIN 5"/>
    <property type="match status" value="1"/>
</dbReference>
<proteinExistence type="predicted"/>
<feature type="non-terminal residue" evidence="4">
    <location>
        <position position="258"/>
    </location>
</feature>
<protein>
    <submittedName>
        <fullName evidence="4">LSAMP protein</fullName>
    </submittedName>
</protein>
<dbReference type="InterPro" id="IPR007110">
    <property type="entry name" value="Ig-like_dom"/>
</dbReference>
<dbReference type="InterPro" id="IPR003598">
    <property type="entry name" value="Ig_sub2"/>
</dbReference>
<accession>A0ABS2YU91</accession>
<dbReference type="InterPro" id="IPR036179">
    <property type="entry name" value="Ig-like_dom_sf"/>
</dbReference>
<sequence length="258" mass="28820">LSLTAEELDGDEYLEISGITREQAGRYECKASSDGLAPDVKYVNVVVNYPPQIMESVNAEIEVGRTGVLQCDALAVPKPDFEWYRDDKRLYSTQGIHIQNYGTHSVLTVANVTEDHYGNYTCVATNKLGINNASLFLFTDMNITVVPRIQETNLKEHPVTKPLHFITQGRMADIGEQAHQMPGTQISKYPVPKLFTIELPREEPSITPQRIPTFLMPCAMTLGGTTPCLLYQVCMETVYSTGMDDDKISSNNCKQDYV</sequence>
<keyword evidence="1" id="KW-0732">Signal</keyword>
<evidence type="ECO:0000256" key="1">
    <source>
        <dbReference type="ARBA" id="ARBA00022729"/>
    </source>
</evidence>
<dbReference type="CDD" id="cd00096">
    <property type="entry name" value="Ig"/>
    <property type="match status" value="1"/>
</dbReference>